<name>A0ABQ6FVN5_9CHLR</name>
<evidence type="ECO:0000256" key="7">
    <source>
        <dbReference type="SAM" id="MobiDB-lite"/>
    </source>
</evidence>
<sequence>MPGLEGTVVKQYHIQHLLGSGGMSEVYLAYDDVTEQYVAIKIMTGYAADYLERFRREAEAIDKLHHPHILPALDYEECEPWHMLVMLYAEGGTLRDLLAGGPLDPDEVGVLLKQIASAVQFAHDNGVLHRDIKPSNILLRDRSHAYLADFGLAKMVDATTTSQLTRTGVLMGTPEYMAPDLAMAPATVSTDIYSLGVLLYQMLTARLPFEAETPVAVFWKHLHDEPLPPSLHNPTLTRAIDRVVLRALAKDPTRRYASAIELAQAYQLALLTPIEEEIHSTSLNLDVESEYEQVMLADSVSLPDPMLVRAEAPAVSAPRQRRRRDTPSSPGRRLMTSRPILPVVARRRATRRARRLAYATPAGLDPDASIQPPSDADQVHTETLAPRRRHRIRGRSTPMTERPRKSPRTHIVPGIIGAGILLFIILPLSIMYYLYATRPIDTVVGNAHSVPVASTSQSVEHTNPQKKPPAAKSGNPVVPEPLMLQDDLSSNTNGRWSEAPGSCAFAYGSYRVMHSHGAAELPCALISPLIGNASVQVNVSLLSGDTVDMLLRLRGEQYYMLQLNSAGQFSFLRHDADAAQDQYVTLLKPTASSAIVPGSGVNTLLVQAQGSDFKFYVNGIFLGEVQDANYKSGQLAFQVDSASTSEQAIASFTHFKLSGATP</sequence>
<gene>
    <name evidence="10" type="ORF">KDH_51470</name>
</gene>
<evidence type="ECO:0000313" key="11">
    <source>
        <dbReference type="Proteomes" id="UP001344906"/>
    </source>
</evidence>
<evidence type="ECO:0000256" key="8">
    <source>
        <dbReference type="SAM" id="Phobius"/>
    </source>
</evidence>
<evidence type="ECO:0000256" key="1">
    <source>
        <dbReference type="ARBA" id="ARBA00012513"/>
    </source>
</evidence>
<feature type="domain" description="Protein kinase" evidence="9">
    <location>
        <begin position="12"/>
        <end position="267"/>
    </location>
</feature>
<protein>
    <recommendedName>
        <fullName evidence="1">non-specific serine/threonine protein kinase</fullName>
        <ecNumber evidence="1">2.7.11.1</ecNumber>
    </recommendedName>
</protein>
<accession>A0ABQ6FVN5</accession>
<evidence type="ECO:0000313" key="10">
    <source>
        <dbReference type="EMBL" id="GLV58314.1"/>
    </source>
</evidence>
<dbReference type="SUPFAM" id="SSF56112">
    <property type="entry name" value="Protein kinase-like (PK-like)"/>
    <property type="match status" value="1"/>
</dbReference>
<dbReference type="Gene3D" id="2.60.120.560">
    <property type="entry name" value="Exo-inulinase, domain 1"/>
    <property type="match status" value="1"/>
</dbReference>
<keyword evidence="8" id="KW-0472">Membrane</keyword>
<comment type="caution">
    <text evidence="10">The sequence shown here is derived from an EMBL/GenBank/DDBJ whole genome shotgun (WGS) entry which is preliminary data.</text>
</comment>
<evidence type="ECO:0000259" key="9">
    <source>
        <dbReference type="PROSITE" id="PS50011"/>
    </source>
</evidence>
<feature type="region of interest" description="Disordered" evidence="7">
    <location>
        <begin position="311"/>
        <end position="337"/>
    </location>
</feature>
<dbReference type="PROSITE" id="PS00107">
    <property type="entry name" value="PROTEIN_KINASE_ATP"/>
    <property type="match status" value="1"/>
</dbReference>
<dbReference type="InterPro" id="IPR008271">
    <property type="entry name" value="Ser/Thr_kinase_AS"/>
</dbReference>
<evidence type="ECO:0000256" key="2">
    <source>
        <dbReference type="ARBA" id="ARBA00022679"/>
    </source>
</evidence>
<dbReference type="Gene3D" id="1.10.510.10">
    <property type="entry name" value="Transferase(Phosphotransferase) domain 1"/>
    <property type="match status" value="1"/>
</dbReference>
<dbReference type="InterPro" id="IPR017441">
    <property type="entry name" value="Protein_kinase_ATP_BS"/>
</dbReference>
<dbReference type="SMART" id="SM00220">
    <property type="entry name" value="S_TKc"/>
    <property type="match status" value="1"/>
</dbReference>
<keyword evidence="3 6" id="KW-0547">Nucleotide-binding</keyword>
<dbReference type="InterPro" id="IPR000719">
    <property type="entry name" value="Prot_kinase_dom"/>
</dbReference>
<dbReference type="PANTHER" id="PTHR43289">
    <property type="entry name" value="MITOGEN-ACTIVATED PROTEIN KINASE KINASE KINASE 20-RELATED"/>
    <property type="match status" value="1"/>
</dbReference>
<dbReference type="PROSITE" id="PS50011">
    <property type="entry name" value="PROTEIN_KINASE_DOM"/>
    <property type="match status" value="1"/>
</dbReference>
<feature type="transmembrane region" description="Helical" evidence="8">
    <location>
        <begin position="411"/>
        <end position="435"/>
    </location>
</feature>
<feature type="binding site" evidence="6">
    <location>
        <position position="41"/>
    </location>
    <ligand>
        <name>ATP</name>
        <dbReference type="ChEBI" id="CHEBI:30616"/>
    </ligand>
</feature>
<proteinExistence type="predicted"/>
<dbReference type="Pfam" id="PF00069">
    <property type="entry name" value="Pkinase"/>
    <property type="match status" value="1"/>
</dbReference>
<evidence type="ECO:0000256" key="5">
    <source>
        <dbReference type="ARBA" id="ARBA00022840"/>
    </source>
</evidence>
<feature type="region of interest" description="Disordered" evidence="7">
    <location>
        <begin position="357"/>
        <end position="408"/>
    </location>
</feature>
<dbReference type="InterPro" id="IPR011009">
    <property type="entry name" value="Kinase-like_dom_sf"/>
</dbReference>
<dbReference type="RefSeq" id="WP_338254480.1">
    <property type="nucleotide sequence ID" value="NZ_BSRI01000002.1"/>
</dbReference>
<dbReference type="PROSITE" id="PS00108">
    <property type="entry name" value="PROTEIN_KINASE_ST"/>
    <property type="match status" value="1"/>
</dbReference>
<keyword evidence="8" id="KW-0812">Transmembrane</keyword>
<feature type="compositionally biased region" description="Polar residues" evidence="7">
    <location>
        <begin position="453"/>
        <end position="462"/>
    </location>
</feature>
<dbReference type="EC" id="2.7.11.1" evidence="1"/>
<keyword evidence="8" id="KW-1133">Transmembrane helix</keyword>
<keyword evidence="11" id="KW-1185">Reference proteome</keyword>
<dbReference type="CDD" id="cd14014">
    <property type="entry name" value="STKc_PknB_like"/>
    <property type="match status" value="1"/>
</dbReference>
<evidence type="ECO:0000256" key="6">
    <source>
        <dbReference type="PROSITE-ProRule" id="PRU10141"/>
    </source>
</evidence>
<keyword evidence="2" id="KW-0808">Transferase</keyword>
<dbReference type="Proteomes" id="UP001344906">
    <property type="component" value="Unassembled WGS sequence"/>
</dbReference>
<keyword evidence="5 6" id="KW-0067">ATP-binding</keyword>
<dbReference type="PANTHER" id="PTHR43289:SF6">
    <property type="entry name" value="SERINE_THREONINE-PROTEIN KINASE NEKL-3"/>
    <property type="match status" value="1"/>
</dbReference>
<dbReference type="EMBL" id="BSRI01000002">
    <property type="protein sequence ID" value="GLV58314.1"/>
    <property type="molecule type" value="Genomic_DNA"/>
</dbReference>
<feature type="region of interest" description="Disordered" evidence="7">
    <location>
        <begin position="453"/>
        <end position="484"/>
    </location>
</feature>
<evidence type="ECO:0000256" key="4">
    <source>
        <dbReference type="ARBA" id="ARBA00022777"/>
    </source>
</evidence>
<keyword evidence="4" id="KW-0418">Kinase</keyword>
<evidence type="ECO:0000256" key="3">
    <source>
        <dbReference type="ARBA" id="ARBA00022741"/>
    </source>
</evidence>
<organism evidence="10 11">
    <name type="scientific">Dictyobacter halimunensis</name>
    <dbReference type="NCBI Taxonomy" id="3026934"/>
    <lineage>
        <taxon>Bacteria</taxon>
        <taxon>Bacillati</taxon>
        <taxon>Chloroflexota</taxon>
        <taxon>Ktedonobacteria</taxon>
        <taxon>Ktedonobacterales</taxon>
        <taxon>Dictyobacteraceae</taxon>
        <taxon>Dictyobacter</taxon>
    </lineage>
</organism>
<reference evidence="10 11" key="1">
    <citation type="submission" date="2023-02" db="EMBL/GenBank/DDBJ databases">
        <title>Dictyobacter halimunensis sp. nov., a new member of the class Ktedonobacteria from forest soil in a geothermal area.</title>
        <authorList>
            <person name="Rachmania M.K."/>
            <person name="Ningsih F."/>
            <person name="Sakai Y."/>
            <person name="Yabe S."/>
            <person name="Yokota A."/>
            <person name="Sjamsuridzal W."/>
        </authorList>
    </citation>
    <scope>NUCLEOTIDE SEQUENCE [LARGE SCALE GENOMIC DNA]</scope>
    <source>
        <strain evidence="10 11">S3.2.2.5</strain>
    </source>
</reference>